<gene>
    <name evidence="11" type="primary">argS</name>
    <name evidence="15" type="ORF">ENS31_03365</name>
</gene>
<dbReference type="InterPro" id="IPR009080">
    <property type="entry name" value="tRNAsynth_Ia_anticodon-bd"/>
</dbReference>
<dbReference type="FunFam" id="1.10.730.10:FF:000008">
    <property type="entry name" value="Arginine--tRNA ligase"/>
    <property type="match status" value="1"/>
</dbReference>
<comment type="catalytic activity">
    <reaction evidence="10 11">
        <text>tRNA(Arg) + L-arginine + ATP = L-arginyl-tRNA(Arg) + AMP + diphosphate</text>
        <dbReference type="Rhea" id="RHEA:20301"/>
        <dbReference type="Rhea" id="RHEA-COMP:9658"/>
        <dbReference type="Rhea" id="RHEA-COMP:9673"/>
        <dbReference type="ChEBI" id="CHEBI:30616"/>
        <dbReference type="ChEBI" id="CHEBI:32682"/>
        <dbReference type="ChEBI" id="CHEBI:33019"/>
        <dbReference type="ChEBI" id="CHEBI:78442"/>
        <dbReference type="ChEBI" id="CHEBI:78513"/>
        <dbReference type="ChEBI" id="CHEBI:456215"/>
        <dbReference type="EC" id="6.1.1.19"/>
    </reaction>
</comment>
<protein>
    <recommendedName>
        <fullName evidence="11">Arginine--tRNA ligase</fullName>
        <ecNumber evidence="11">6.1.1.19</ecNumber>
    </recommendedName>
    <alternativeName>
        <fullName evidence="11">Arginyl-tRNA synthetase</fullName>
        <shortName evidence="11">ArgRS</shortName>
    </alternativeName>
</protein>
<dbReference type="PROSITE" id="PS00178">
    <property type="entry name" value="AA_TRNA_LIGASE_I"/>
    <property type="match status" value="1"/>
</dbReference>
<dbReference type="EC" id="6.1.1.19" evidence="11"/>
<evidence type="ECO:0000256" key="8">
    <source>
        <dbReference type="ARBA" id="ARBA00022917"/>
    </source>
</evidence>
<evidence type="ECO:0000313" key="15">
    <source>
        <dbReference type="EMBL" id="HFI90555.1"/>
    </source>
</evidence>
<dbReference type="GO" id="GO:0004814">
    <property type="term" value="F:arginine-tRNA ligase activity"/>
    <property type="evidence" value="ECO:0007669"/>
    <property type="project" value="UniProtKB-UniRule"/>
</dbReference>
<evidence type="ECO:0000256" key="1">
    <source>
        <dbReference type="ARBA" id="ARBA00004496"/>
    </source>
</evidence>
<dbReference type="PANTHER" id="PTHR11956:SF5">
    <property type="entry name" value="ARGININE--TRNA LIGASE, CYTOPLASMIC"/>
    <property type="match status" value="1"/>
</dbReference>
<dbReference type="AlphaFoldDB" id="A0A7V2ZIJ2"/>
<keyword evidence="8 11" id="KW-0648">Protein biosynthesis</keyword>
<dbReference type="InterPro" id="IPR001412">
    <property type="entry name" value="aa-tRNA-synth_I_CS"/>
</dbReference>
<evidence type="ECO:0000256" key="2">
    <source>
        <dbReference type="ARBA" id="ARBA00005594"/>
    </source>
</evidence>
<evidence type="ECO:0000259" key="14">
    <source>
        <dbReference type="SMART" id="SM01016"/>
    </source>
</evidence>
<dbReference type="PANTHER" id="PTHR11956">
    <property type="entry name" value="ARGINYL-TRNA SYNTHETASE"/>
    <property type="match status" value="1"/>
</dbReference>
<name>A0A7V2ZIJ2_9BACT</name>
<feature type="short sequence motif" description="'HIGH' region" evidence="11">
    <location>
        <begin position="123"/>
        <end position="133"/>
    </location>
</feature>
<dbReference type="NCBIfam" id="TIGR00456">
    <property type="entry name" value="argS"/>
    <property type="match status" value="1"/>
</dbReference>
<comment type="subcellular location">
    <subcellularLocation>
        <location evidence="1 11">Cytoplasm</location>
    </subcellularLocation>
</comment>
<evidence type="ECO:0000256" key="7">
    <source>
        <dbReference type="ARBA" id="ARBA00022840"/>
    </source>
</evidence>
<dbReference type="EMBL" id="DSUJ01000008">
    <property type="protein sequence ID" value="HFI90555.1"/>
    <property type="molecule type" value="Genomic_DNA"/>
</dbReference>
<dbReference type="SUPFAM" id="SSF55190">
    <property type="entry name" value="Arginyl-tRNA synthetase (ArgRS), N-terminal 'additional' domain"/>
    <property type="match status" value="1"/>
</dbReference>
<dbReference type="InterPro" id="IPR035684">
    <property type="entry name" value="ArgRS_core"/>
</dbReference>
<evidence type="ECO:0000256" key="6">
    <source>
        <dbReference type="ARBA" id="ARBA00022741"/>
    </source>
</evidence>
<evidence type="ECO:0000256" key="3">
    <source>
        <dbReference type="ARBA" id="ARBA00011245"/>
    </source>
</evidence>
<keyword evidence="9 11" id="KW-0030">Aminoacyl-tRNA synthetase</keyword>
<comment type="similarity">
    <text evidence="2 11 12">Belongs to the class-I aminoacyl-tRNA synthetase family.</text>
</comment>
<dbReference type="CDD" id="cd00671">
    <property type="entry name" value="ArgRS_core"/>
    <property type="match status" value="1"/>
</dbReference>
<keyword evidence="7 11" id="KW-0067">ATP-binding</keyword>
<dbReference type="Gene3D" id="1.10.730.10">
    <property type="entry name" value="Isoleucyl-tRNA Synthetase, Domain 1"/>
    <property type="match status" value="1"/>
</dbReference>
<dbReference type="SMART" id="SM01016">
    <property type="entry name" value="Arg_tRNA_synt_N"/>
    <property type="match status" value="1"/>
</dbReference>
<dbReference type="InterPro" id="IPR036695">
    <property type="entry name" value="Arg-tRNA-synth_N_sf"/>
</dbReference>
<dbReference type="PRINTS" id="PR01038">
    <property type="entry name" value="TRNASYNTHARG"/>
</dbReference>
<keyword evidence="5 11" id="KW-0436">Ligase</keyword>
<dbReference type="SMART" id="SM00836">
    <property type="entry name" value="DALR_1"/>
    <property type="match status" value="1"/>
</dbReference>
<dbReference type="InterPro" id="IPR001278">
    <property type="entry name" value="Arg-tRNA-ligase"/>
</dbReference>
<dbReference type="Gene3D" id="3.40.50.620">
    <property type="entry name" value="HUPs"/>
    <property type="match status" value="1"/>
</dbReference>
<organism evidence="15">
    <name type="scientific">Ignavibacterium album</name>
    <dbReference type="NCBI Taxonomy" id="591197"/>
    <lineage>
        <taxon>Bacteria</taxon>
        <taxon>Pseudomonadati</taxon>
        <taxon>Ignavibacteriota</taxon>
        <taxon>Ignavibacteria</taxon>
        <taxon>Ignavibacteriales</taxon>
        <taxon>Ignavibacteriaceae</taxon>
        <taxon>Ignavibacterium</taxon>
    </lineage>
</organism>
<dbReference type="Pfam" id="PF03485">
    <property type="entry name" value="Arg_tRNA_synt_N"/>
    <property type="match status" value="1"/>
</dbReference>
<evidence type="ECO:0000256" key="5">
    <source>
        <dbReference type="ARBA" id="ARBA00022598"/>
    </source>
</evidence>
<dbReference type="SUPFAM" id="SSF47323">
    <property type="entry name" value="Anticodon-binding domain of a subclass of class I aminoacyl-tRNA synthetases"/>
    <property type="match status" value="1"/>
</dbReference>
<proteinExistence type="inferred from homology"/>
<dbReference type="Gene3D" id="3.30.1360.70">
    <property type="entry name" value="Arginyl tRNA synthetase N-terminal domain"/>
    <property type="match status" value="1"/>
</dbReference>
<dbReference type="Pfam" id="PF05746">
    <property type="entry name" value="DALR_1"/>
    <property type="match status" value="1"/>
</dbReference>
<evidence type="ECO:0000256" key="11">
    <source>
        <dbReference type="HAMAP-Rule" id="MF_00123"/>
    </source>
</evidence>
<sequence>MKEYLLKLFNQAASKIPELKEISLQFDIPKSEEHGDLSTNAAMLLSKKLKKNPRDIAQLIINALDVDSSIISKVEIAGPGFINFFFHPVFFSKIISDIVSENENFGKVDKYKGKKANVEFVSANPTGPLTVGHGRNAVVGDTVANLLEWIGYEVDREYYFNNAGRQMRVLGDSVRLRYLELLGEQIDFPDDYYQGDYIKDIAKMLLDEYGDKLKNEYPEGIFKQTAEREIFKDLKKSLANIGIHHKIFFNENSLYEEGKIDELLKTFKEKNLSYEKDGAIWLKLTELGQEQDKVIVKSSGEPTYRLPDIAYHITKFQRGYDLMVDLFGSDHNATYPDVLAGLKSLGYDTSKVKVLIHQFVTIMKDGEIVKMSTRKANYITLDELVDEVGKDVVRYFFNMRNITSHMNFDLTLAKKQSDENPVFYLQYAHARISSIIRTVEKENLQPNYNNLNLLDSPEEIQLLKKLNLFKEEVLYAAENFETHRICFYLEELATLFHKFYTFRRILGSEKEIAEARLALVNAVKIVLKNGLSILGVSAPEQM</sequence>
<evidence type="ECO:0000256" key="9">
    <source>
        <dbReference type="ARBA" id="ARBA00023146"/>
    </source>
</evidence>
<comment type="subunit">
    <text evidence="3 11">Monomer.</text>
</comment>
<feature type="domain" description="DALR anticodon binding" evidence="13">
    <location>
        <begin position="425"/>
        <end position="542"/>
    </location>
</feature>
<keyword evidence="4 11" id="KW-0963">Cytoplasm</keyword>
<accession>A0A7V2ZIJ2</accession>
<comment type="caution">
    <text evidence="15">The sequence shown here is derived from an EMBL/GenBank/DDBJ whole genome shotgun (WGS) entry which is preliminary data.</text>
</comment>
<dbReference type="GO" id="GO:0006420">
    <property type="term" value="P:arginyl-tRNA aminoacylation"/>
    <property type="evidence" value="ECO:0007669"/>
    <property type="project" value="UniProtKB-UniRule"/>
</dbReference>
<dbReference type="GO" id="GO:0005737">
    <property type="term" value="C:cytoplasm"/>
    <property type="evidence" value="ECO:0007669"/>
    <property type="project" value="UniProtKB-SubCell"/>
</dbReference>
<reference evidence="15" key="1">
    <citation type="journal article" date="2020" name="mSystems">
        <title>Genome- and Community-Level Interaction Insights into Carbon Utilization and Element Cycling Functions of Hydrothermarchaeota in Hydrothermal Sediment.</title>
        <authorList>
            <person name="Zhou Z."/>
            <person name="Liu Y."/>
            <person name="Xu W."/>
            <person name="Pan J."/>
            <person name="Luo Z.H."/>
            <person name="Li M."/>
        </authorList>
    </citation>
    <scope>NUCLEOTIDE SEQUENCE [LARGE SCALE GENOMIC DNA]</scope>
    <source>
        <strain evidence="15">SpSt-479</strain>
    </source>
</reference>
<dbReference type="SUPFAM" id="SSF52374">
    <property type="entry name" value="Nucleotidylyl transferase"/>
    <property type="match status" value="1"/>
</dbReference>
<dbReference type="InterPro" id="IPR008909">
    <property type="entry name" value="DALR_anticod-bd"/>
</dbReference>
<dbReference type="FunFam" id="3.40.50.620:FF:000062">
    <property type="entry name" value="Arginine--tRNA ligase"/>
    <property type="match status" value="1"/>
</dbReference>
<evidence type="ECO:0000256" key="4">
    <source>
        <dbReference type="ARBA" id="ARBA00022490"/>
    </source>
</evidence>
<dbReference type="HAMAP" id="MF_00123">
    <property type="entry name" value="Arg_tRNA_synth"/>
    <property type="match status" value="1"/>
</dbReference>
<dbReference type="GO" id="GO:0005524">
    <property type="term" value="F:ATP binding"/>
    <property type="evidence" value="ECO:0007669"/>
    <property type="project" value="UniProtKB-UniRule"/>
</dbReference>
<feature type="domain" description="Arginyl tRNA synthetase N-terminal" evidence="14">
    <location>
        <begin position="3"/>
        <end position="86"/>
    </location>
</feature>
<evidence type="ECO:0000259" key="13">
    <source>
        <dbReference type="SMART" id="SM00836"/>
    </source>
</evidence>
<evidence type="ECO:0000256" key="10">
    <source>
        <dbReference type="ARBA" id="ARBA00049339"/>
    </source>
</evidence>
<dbReference type="InterPro" id="IPR014729">
    <property type="entry name" value="Rossmann-like_a/b/a_fold"/>
</dbReference>
<keyword evidence="6 11" id="KW-0547">Nucleotide-binding</keyword>
<dbReference type="InterPro" id="IPR005148">
    <property type="entry name" value="Arg-tRNA-synth_N"/>
</dbReference>
<dbReference type="Pfam" id="PF00750">
    <property type="entry name" value="tRNA-synt_1d"/>
    <property type="match status" value="1"/>
</dbReference>
<evidence type="ECO:0000256" key="12">
    <source>
        <dbReference type="RuleBase" id="RU363038"/>
    </source>
</evidence>